<dbReference type="InterPro" id="IPR000922">
    <property type="entry name" value="Lectin_gal-bd_dom"/>
</dbReference>
<dbReference type="Gene3D" id="2.60.120.740">
    <property type="match status" value="1"/>
</dbReference>
<dbReference type="Pfam" id="PF02140">
    <property type="entry name" value="SUEL_Lectin"/>
    <property type="match status" value="1"/>
</dbReference>
<dbReference type="PROSITE" id="PS50228">
    <property type="entry name" value="SUEL_LECTIN"/>
    <property type="match status" value="1"/>
</dbReference>
<dbReference type="AlphaFoldDB" id="A0A0H5RFZ3"/>
<dbReference type="EMBL" id="HACM01012204">
    <property type="protein sequence ID" value="CRZ12646.1"/>
    <property type="molecule type" value="Transcribed_RNA"/>
</dbReference>
<feature type="domain" description="SUEL-type lectin" evidence="2">
    <location>
        <begin position="23"/>
        <end position="109"/>
    </location>
</feature>
<proteinExistence type="predicted"/>
<name>A0A0H5RFZ3_9EUKA</name>
<dbReference type="GO" id="GO:0030246">
    <property type="term" value="F:carbohydrate binding"/>
    <property type="evidence" value="ECO:0007669"/>
    <property type="project" value="InterPro"/>
</dbReference>
<sequence>AYDANQTAMGCAETDVGDTATKLQCPEGMIIVKMKAAAWGQNAGTCPKVHTTSKCTMDITDFMEKYCINSNVCPVTVTNAVLGTPTDREGRECPSGDSPFTFAATYQCGIAQWDGMPSTTAPSAIVNALPSGEQDQNATAASPAPHKKHSGNTAAAAGSI</sequence>
<protein>
    <recommendedName>
        <fullName evidence="2">SUEL-type lectin domain-containing protein</fullName>
    </recommendedName>
</protein>
<organism evidence="3">
    <name type="scientific">Spongospora subterranea</name>
    <dbReference type="NCBI Taxonomy" id="70186"/>
    <lineage>
        <taxon>Eukaryota</taxon>
        <taxon>Sar</taxon>
        <taxon>Rhizaria</taxon>
        <taxon>Endomyxa</taxon>
        <taxon>Phytomyxea</taxon>
        <taxon>Plasmodiophorida</taxon>
        <taxon>Plasmodiophoridae</taxon>
        <taxon>Spongospora</taxon>
    </lineage>
</organism>
<reference evidence="3" key="1">
    <citation type="submission" date="2015-04" db="EMBL/GenBank/DDBJ databases">
        <title>The genome sequence of the plant pathogenic Rhizarian Plasmodiophora brassicae reveals insights in its biotrophic life cycle and the origin of chitin synthesis.</title>
        <authorList>
            <person name="Schwelm A."/>
            <person name="Fogelqvist J."/>
            <person name="Knaust A."/>
            <person name="Julke S."/>
            <person name="Lilja T."/>
            <person name="Dhandapani V."/>
            <person name="Bonilla-Rosso G."/>
            <person name="Karlsson M."/>
            <person name="Shevchenko A."/>
            <person name="Choi S.R."/>
            <person name="Kim H.G."/>
            <person name="Park J.Y."/>
            <person name="Lim Y.P."/>
            <person name="Ludwig-Muller J."/>
            <person name="Dixelius C."/>
        </authorList>
    </citation>
    <scope>NUCLEOTIDE SEQUENCE</scope>
    <source>
        <tissue evidence="3">Potato root galls</tissue>
    </source>
</reference>
<feature type="non-terminal residue" evidence="3">
    <location>
        <position position="160"/>
    </location>
</feature>
<feature type="region of interest" description="Disordered" evidence="1">
    <location>
        <begin position="133"/>
        <end position="160"/>
    </location>
</feature>
<accession>A0A0H5RFZ3</accession>
<evidence type="ECO:0000313" key="3">
    <source>
        <dbReference type="EMBL" id="CRZ12646.1"/>
    </source>
</evidence>
<dbReference type="InterPro" id="IPR043159">
    <property type="entry name" value="Lectin_gal-bd_sf"/>
</dbReference>
<evidence type="ECO:0000256" key="1">
    <source>
        <dbReference type="SAM" id="MobiDB-lite"/>
    </source>
</evidence>
<feature type="non-terminal residue" evidence="3">
    <location>
        <position position="1"/>
    </location>
</feature>
<evidence type="ECO:0000259" key="2">
    <source>
        <dbReference type="PROSITE" id="PS50228"/>
    </source>
</evidence>